<dbReference type="InterPro" id="IPR037682">
    <property type="entry name" value="TonB_C"/>
</dbReference>
<comment type="caution">
    <text evidence="6">The sequence shown here is derived from an EMBL/GenBank/DDBJ whole genome shotgun (WGS) entry which is preliminary data.</text>
</comment>
<evidence type="ECO:0000256" key="4">
    <source>
        <dbReference type="ARBA" id="ARBA00023136"/>
    </source>
</evidence>
<keyword evidence="4" id="KW-0472">Membrane</keyword>
<organism evidence="6 7">
    <name type="scientific">Belliella alkalica</name>
    <dbReference type="NCBI Taxonomy" id="1730871"/>
    <lineage>
        <taxon>Bacteria</taxon>
        <taxon>Pseudomonadati</taxon>
        <taxon>Bacteroidota</taxon>
        <taxon>Cytophagia</taxon>
        <taxon>Cytophagales</taxon>
        <taxon>Cyclobacteriaceae</taxon>
        <taxon>Belliella</taxon>
    </lineage>
</organism>
<comment type="subcellular location">
    <subcellularLocation>
        <location evidence="1">Membrane</location>
        <topology evidence="1">Single-pass membrane protein</topology>
    </subcellularLocation>
</comment>
<gene>
    <name evidence="6" type="ORF">MM213_06835</name>
</gene>
<dbReference type="Pfam" id="PF03544">
    <property type="entry name" value="TonB_C"/>
    <property type="match status" value="1"/>
</dbReference>
<keyword evidence="2" id="KW-0812">Transmembrane</keyword>
<dbReference type="NCBIfam" id="TIGR01352">
    <property type="entry name" value="tonB_Cterm"/>
    <property type="match status" value="1"/>
</dbReference>
<evidence type="ECO:0000259" key="5">
    <source>
        <dbReference type="PROSITE" id="PS52015"/>
    </source>
</evidence>
<name>A0ABS9V9U2_9BACT</name>
<dbReference type="PROSITE" id="PS52015">
    <property type="entry name" value="TONB_CTD"/>
    <property type="match status" value="1"/>
</dbReference>
<protein>
    <submittedName>
        <fullName evidence="6">Energy transducer TonB</fullName>
    </submittedName>
</protein>
<evidence type="ECO:0000313" key="6">
    <source>
        <dbReference type="EMBL" id="MCH7413192.1"/>
    </source>
</evidence>
<dbReference type="Proteomes" id="UP001165430">
    <property type="component" value="Unassembled WGS sequence"/>
</dbReference>
<evidence type="ECO:0000256" key="1">
    <source>
        <dbReference type="ARBA" id="ARBA00004167"/>
    </source>
</evidence>
<dbReference type="RefSeq" id="WP_241410742.1">
    <property type="nucleotide sequence ID" value="NZ_JAKZGO010000004.1"/>
</dbReference>
<evidence type="ECO:0000313" key="7">
    <source>
        <dbReference type="Proteomes" id="UP001165430"/>
    </source>
</evidence>
<keyword evidence="7" id="KW-1185">Reference proteome</keyword>
<sequence>MIKIFTKIQLILFVFIFGLRFTSYAQERKIIPLNEHFFAIEAGGGEHVFNNVISAAIEKELNEKIYTLDNRLVMSIKHTFGDEEKEVLLWTQEQKLESNGKLQFTKLSFTNADTAFTKIIVDDNLILDLACLYNNCNGLFLKSDGDVEIIDRNIFEPSFKSKMIWQEFLNSNLTYPLAARRVGAQGEVMVGMQISDSGEVIESKILNSKIINQALVKEVERIIKKYDKGFVPARDLNGKNMTAWLYFPVKFVLN</sequence>
<keyword evidence="3" id="KW-1133">Transmembrane helix</keyword>
<dbReference type="Gene3D" id="3.30.1150.10">
    <property type="match status" value="1"/>
</dbReference>
<dbReference type="InterPro" id="IPR006260">
    <property type="entry name" value="TonB/TolA_C"/>
</dbReference>
<reference evidence="6" key="1">
    <citation type="submission" date="2022-03" db="EMBL/GenBank/DDBJ databases">
        <title>De novo assembled genomes of Belliella spp. (Cyclobacteriaceae) strains.</title>
        <authorList>
            <person name="Szabo A."/>
            <person name="Korponai K."/>
            <person name="Felfoldi T."/>
        </authorList>
    </citation>
    <scope>NUCLEOTIDE SEQUENCE</scope>
    <source>
        <strain evidence="6">DSM 111903</strain>
    </source>
</reference>
<accession>A0ABS9V9U2</accession>
<evidence type="ECO:0000256" key="3">
    <source>
        <dbReference type="ARBA" id="ARBA00022989"/>
    </source>
</evidence>
<feature type="domain" description="TonB C-terminal" evidence="5">
    <location>
        <begin position="160"/>
        <end position="254"/>
    </location>
</feature>
<dbReference type="SUPFAM" id="SSF74653">
    <property type="entry name" value="TolA/TonB C-terminal domain"/>
    <property type="match status" value="1"/>
</dbReference>
<dbReference type="EMBL" id="JAKZGO010000004">
    <property type="protein sequence ID" value="MCH7413192.1"/>
    <property type="molecule type" value="Genomic_DNA"/>
</dbReference>
<proteinExistence type="predicted"/>
<evidence type="ECO:0000256" key="2">
    <source>
        <dbReference type="ARBA" id="ARBA00022692"/>
    </source>
</evidence>